<dbReference type="SUPFAM" id="SSF48452">
    <property type="entry name" value="TPR-like"/>
    <property type="match status" value="4"/>
</dbReference>
<organism evidence="2 3">
    <name type="scientific">Zopfia rhizophila CBS 207.26</name>
    <dbReference type="NCBI Taxonomy" id="1314779"/>
    <lineage>
        <taxon>Eukaryota</taxon>
        <taxon>Fungi</taxon>
        <taxon>Dikarya</taxon>
        <taxon>Ascomycota</taxon>
        <taxon>Pezizomycotina</taxon>
        <taxon>Dothideomycetes</taxon>
        <taxon>Dothideomycetes incertae sedis</taxon>
        <taxon>Zopfiaceae</taxon>
        <taxon>Zopfia</taxon>
    </lineage>
</organism>
<dbReference type="InterPro" id="IPR053137">
    <property type="entry name" value="NLR-like"/>
</dbReference>
<name>A0A6A6DFH0_9PEZI</name>
<dbReference type="InterPro" id="IPR011990">
    <property type="entry name" value="TPR-like_helical_dom_sf"/>
</dbReference>
<dbReference type="OrthoDB" id="3695626at2759"/>
<dbReference type="EMBL" id="ML994694">
    <property type="protein sequence ID" value="KAF2177132.1"/>
    <property type="molecule type" value="Genomic_DNA"/>
</dbReference>
<feature type="compositionally biased region" description="Polar residues" evidence="1">
    <location>
        <begin position="391"/>
        <end position="400"/>
    </location>
</feature>
<reference evidence="2" key="1">
    <citation type="journal article" date="2020" name="Stud. Mycol.">
        <title>101 Dothideomycetes genomes: a test case for predicting lifestyles and emergence of pathogens.</title>
        <authorList>
            <person name="Haridas S."/>
            <person name="Albert R."/>
            <person name="Binder M."/>
            <person name="Bloem J."/>
            <person name="Labutti K."/>
            <person name="Salamov A."/>
            <person name="Andreopoulos B."/>
            <person name="Baker S."/>
            <person name="Barry K."/>
            <person name="Bills G."/>
            <person name="Bluhm B."/>
            <person name="Cannon C."/>
            <person name="Castanera R."/>
            <person name="Culley D."/>
            <person name="Daum C."/>
            <person name="Ezra D."/>
            <person name="Gonzalez J."/>
            <person name="Henrissat B."/>
            <person name="Kuo A."/>
            <person name="Liang C."/>
            <person name="Lipzen A."/>
            <person name="Lutzoni F."/>
            <person name="Magnuson J."/>
            <person name="Mondo S."/>
            <person name="Nolan M."/>
            <person name="Ohm R."/>
            <person name="Pangilinan J."/>
            <person name="Park H.-J."/>
            <person name="Ramirez L."/>
            <person name="Alfaro M."/>
            <person name="Sun H."/>
            <person name="Tritt A."/>
            <person name="Yoshinaga Y."/>
            <person name="Zwiers L.-H."/>
            <person name="Turgeon B."/>
            <person name="Goodwin S."/>
            <person name="Spatafora J."/>
            <person name="Crous P."/>
            <person name="Grigoriev I."/>
        </authorList>
    </citation>
    <scope>NUCLEOTIDE SEQUENCE</scope>
    <source>
        <strain evidence="2">CBS 207.26</strain>
    </source>
</reference>
<dbReference type="Gene3D" id="1.25.40.10">
    <property type="entry name" value="Tetratricopeptide repeat domain"/>
    <property type="match status" value="3"/>
</dbReference>
<feature type="region of interest" description="Disordered" evidence="1">
    <location>
        <begin position="585"/>
        <end position="612"/>
    </location>
</feature>
<dbReference type="GO" id="GO:0042802">
    <property type="term" value="F:identical protein binding"/>
    <property type="evidence" value="ECO:0007669"/>
    <property type="project" value="InterPro"/>
</dbReference>
<dbReference type="PANTHER" id="PTHR46082:SF6">
    <property type="entry name" value="AAA+ ATPASE DOMAIN-CONTAINING PROTEIN-RELATED"/>
    <property type="match status" value="1"/>
</dbReference>
<dbReference type="Pfam" id="PF07721">
    <property type="entry name" value="TPR_4"/>
    <property type="match status" value="1"/>
</dbReference>
<sequence length="1301" mass="146763">MLLKDSHVTLPRSNQKAIRSFQTLKVHDDAYRASPGMEIVLVHGSSTPVTQKLEKSLVRSSAQIGKSLGDCRVHVFGYNAAKLLHKGKPRFEKLVQKLLADIRYIPKRRRVALVAHNSAAWLVREVVVRWQYDSALGGMPVGLVDFGLPAGVSEKDWSLEDWHSFREGLLAHLIKVSPKAKDYPMLDFSIIHSAALEFENLMNRLKAAASNLEIISICCSGKRVRFYTQLTLAEGAVINIKLQKVSRSETQGSKESKSSTGSNENTEARFLSINYQEERDIVEFLKKISNNSPAPVPPVEGSSKSAQSNISLSGTAMAGQSSMCSVSDQHQSGSNVPNVSFNGQSAYRKPGNGSSSPRISSEEIPAILPQEAIWVPNLPYAEPHEQKTSRRISSSAFQKPSTDKPEEGGTITEPDDPETISGLAELKQNKKIASSFLQKGDLREASRLYYVMVAWCEKVELRDHGYFKMRLQQAQITYIRGDYISSEDNLAWLLGIQYKYDHDPNDLKELSFTCEIARWLALSQWRQGKYINAQKTLEGCHKRLPEESTNVPLFLSTLALVLASTGAFKFAWRLSSRAVRNWKKHGVINDQSPRPGGTPDDKDATQESDGPGQLSSCLFNHAQISCAVGRFQDAEKANQEALDDMKKRYGPRHFITLDAASLRAWLLVTDSRTTQAGEEVRRILRDMRERLGQDHPSTLKTLETLVLVYKSEGRYSDAEDTARYLLRKNEESENLGARHPQTLKCKTILAEILLACGKWEEAEETQRQVCEDANEIERTASQDAQRMQREVGKAEKALLPAAFFYRIALANILRARGKWDEARQEAVLVLIGQLNKFSNEEDGRTEYQTDSITAEPLSGEDFDMAKLGKLLRSSKYIRSVLRNLPQGLHDPLAGSEPVRVYPSLVHTLHCVALCEQVRDDANLAFVHGVLEYLHDIYFPWLGEKHRFTVNVEYDLAVNHRLRGNFKVSLDLIKDVAEKRLKSLGKDHPDYLMAKHQRAVTLFRLCRWKPALEEQRLTLKAQEFLLGKSHPDAILSRFTLSGIYHSLNRLQEADDLLHQVISDQTEIYNQENHPIVLRSRSRHALILLDKGSLNKTNFKRAQDEQVIVVNERSKTLGEDHSLTRSARNDLAQILQAAGEFAQAEKIYLELSEGRARQYAKKNPLEFQVRSNLASCYYEMKKYQAAANIQLEIYEESNRKKSPNEHGELLIASTFNLALTCKALNDFGQARILLDEAIAKAEDILGRGHPQTEELWATMRNWRQERDSINIKEDHEMSAKAKADGETLTPVPQDSVICDTTRL</sequence>
<feature type="compositionally biased region" description="Polar residues" evidence="1">
    <location>
        <begin position="321"/>
        <end position="345"/>
    </location>
</feature>
<gene>
    <name evidence="2" type="ORF">K469DRAFT_697489</name>
</gene>
<feature type="region of interest" description="Disordered" evidence="1">
    <location>
        <begin position="248"/>
        <end position="268"/>
    </location>
</feature>
<evidence type="ECO:0000313" key="3">
    <source>
        <dbReference type="Proteomes" id="UP000800200"/>
    </source>
</evidence>
<dbReference type="InterPro" id="IPR011717">
    <property type="entry name" value="TPR-4"/>
</dbReference>
<feature type="region of interest" description="Disordered" evidence="1">
    <location>
        <begin position="321"/>
        <end position="360"/>
    </location>
</feature>
<accession>A0A6A6DFH0</accession>
<dbReference type="Pfam" id="PF13424">
    <property type="entry name" value="TPR_12"/>
    <property type="match status" value="1"/>
</dbReference>
<keyword evidence="3" id="KW-1185">Reference proteome</keyword>
<dbReference type="PANTHER" id="PTHR46082">
    <property type="entry name" value="ATP/GTP-BINDING PROTEIN-RELATED"/>
    <property type="match status" value="1"/>
</dbReference>
<evidence type="ECO:0000256" key="1">
    <source>
        <dbReference type="SAM" id="MobiDB-lite"/>
    </source>
</evidence>
<dbReference type="Pfam" id="PF13374">
    <property type="entry name" value="TPR_10"/>
    <property type="match status" value="2"/>
</dbReference>
<proteinExistence type="predicted"/>
<protein>
    <recommendedName>
        <fullName evidence="4">TPR-like protein</fullName>
    </recommendedName>
</protein>
<evidence type="ECO:0000313" key="2">
    <source>
        <dbReference type="EMBL" id="KAF2177132.1"/>
    </source>
</evidence>
<feature type="region of interest" description="Disordered" evidence="1">
    <location>
        <begin position="384"/>
        <end position="419"/>
    </location>
</feature>
<evidence type="ECO:0008006" key="4">
    <source>
        <dbReference type="Google" id="ProtNLM"/>
    </source>
</evidence>
<dbReference type="Proteomes" id="UP000800200">
    <property type="component" value="Unassembled WGS sequence"/>
</dbReference>